<keyword evidence="2" id="KW-1185">Reference proteome</keyword>
<protein>
    <submittedName>
        <fullName evidence="1">Uncharacterized protein</fullName>
    </submittedName>
</protein>
<evidence type="ECO:0000313" key="1">
    <source>
        <dbReference type="EMBL" id="KAJ9127609.1"/>
    </source>
</evidence>
<name>A0ACC2XVS1_9TREE</name>
<sequence>MSDDQSQHVVQIPQAVSIAASVDPNTPTELRQQAVEYLQKVKELSDQTWKACLTLYLQGAGAAGVNAVGRDGKEKLSNELRVYCLQVVDDMLGNRPDLLSEQDLVSLQQALMQYVQTEFVEGSAEMGMAFLRNKFCYTLTLVFLRVYPSPSSDFLKPFLSFLDISQSSTQANRLQTTLLTLHLLCEIASEVHDPLLKSARSFAGDRNRRDGMVRDSLRATGDTKAVIEGALGLVEQGMNVTGQPLLEEAVEWALRTLGAWAPWVDITTSVTPGSLGLYRQLVNHASPVYRSAALSIYNTLLAKGTKTPPEKLQVMSVLDVMAFIPSLEENSRSQGKSRSNEEERFRESLAKLLSSQGVEAIKVYEDSRTDDAARAEAEKLWYQTLPYLIKFLEDPSEEVAASASPLLNDTMRLYKKARKANENTFQLPQDKVEFFKTLLQTQVKQMQWGDDMPWGLGGTNSEIDEDDLETFIEKRKVGLKMDRPSRSNVLSAVLLIQRLKNDLDGVANIDPALYNTMIVGFILDIYNTIQTQGYAAVPWQRAELAGYLTFIYGELQKSGLGKEAFFDIPVEVQNAIKDRNKERTDAFRNRSMALKKGESADHVEIKHYEAIDFTQFPLKPLGQILLKAIESQTLSFPHSAVTLQILECCSRYYEFFKCKTVLIQPVLEAFVDARGIHNPDEDVRNRVFYLFAKFVRELKNCIEPSFVPAILNSIGDALPIVAVLPEVENPGDDALIKATTGSQPFDNHLHLFEAVGSLVHLVKDQNEQAQLLEAVIAPLLRDLEKAIQTLANGAAPEPLVILQVHHVISAVGSIASGFPDAPEFQPATPPNWEPIYQRAIEAVLNTLQAFKSQRIVRDASRNAFSGIIKTMTTRATKYMPTLVVNMVGEFDAQELVEFLSFLGMLAHKLNTDIQDIMDQLLPVLFDRVYLILGQPANGTDDVLVQAELRKAYLTFLTTIFQAGLHQILLSPSTYQGAQLVHTGAYCPFPSLTVNKPRFESLISSLVALGTTMTDRTDRTAQRGALQVIRLTVSAWTTDPAVAHGPSMFLTDIASKEAYGKDKLKANGQNSNGSTPSAENSTQILPGYQQTVYDRLVPEIFNMVMSPDFNTKDGQCQLILHEVSNLLRDILMARGQEGIDFLLTFLTSKQCPLPAAQELVRRMRSEILRDFRKTFSDFIKDWKAAYGLS</sequence>
<comment type="caution">
    <text evidence="1">The sequence shown here is derived from an EMBL/GenBank/DDBJ whole genome shotgun (WGS) entry which is preliminary data.</text>
</comment>
<reference evidence="1" key="1">
    <citation type="submission" date="2023-04" db="EMBL/GenBank/DDBJ databases">
        <title>Draft Genome sequencing of Naganishia species isolated from polar environments using Oxford Nanopore Technology.</title>
        <authorList>
            <person name="Leo P."/>
            <person name="Venkateswaran K."/>
        </authorList>
    </citation>
    <scope>NUCLEOTIDE SEQUENCE</scope>
    <source>
        <strain evidence="1">DBVPG 5303</strain>
    </source>
</reference>
<accession>A0ACC2XVS1</accession>
<dbReference type="EMBL" id="JASBWV010000002">
    <property type="protein sequence ID" value="KAJ9127609.1"/>
    <property type="molecule type" value="Genomic_DNA"/>
</dbReference>
<evidence type="ECO:0000313" key="2">
    <source>
        <dbReference type="Proteomes" id="UP001234202"/>
    </source>
</evidence>
<gene>
    <name evidence="1" type="ORF">QFC24_001019</name>
</gene>
<dbReference type="Proteomes" id="UP001234202">
    <property type="component" value="Unassembled WGS sequence"/>
</dbReference>
<organism evidence="1 2">
    <name type="scientific">Naganishia onofrii</name>
    <dbReference type="NCBI Taxonomy" id="1851511"/>
    <lineage>
        <taxon>Eukaryota</taxon>
        <taxon>Fungi</taxon>
        <taxon>Dikarya</taxon>
        <taxon>Basidiomycota</taxon>
        <taxon>Agaricomycotina</taxon>
        <taxon>Tremellomycetes</taxon>
        <taxon>Filobasidiales</taxon>
        <taxon>Filobasidiaceae</taxon>
        <taxon>Naganishia</taxon>
    </lineage>
</organism>
<proteinExistence type="predicted"/>